<feature type="binding site" evidence="4">
    <location>
        <begin position="95"/>
        <end position="97"/>
    </location>
    <ligand>
        <name>(6S)-5,6,7,8-tetrahydrofolate</name>
        <dbReference type="ChEBI" id="CHEBI:57453"/>
    </ligand>
</feature>
<dbReference type="Gene3D" id="3.90.1150.10">
    <property type="entry name" value="Aspartate Aminotransferase, domain 1"/>
    <property type="match status" value="1"/>
</dbReference>
<dbReference type="Pfam" id="PF00464">
    <property type="entry name" value="SHMT"/>
    <property type="match status" value="1"/>
</dbReference>
<dbReference type="PIRSF" id="PIRSF000412">
    <property type="entry name" value="SHMT"/>
    <property type="match status" value="1"/>
</dbReference>
<accession>A0A077JCX7</accession>
<comment type="function">
    <text evidence="4">Catalyzes the reversible interconversion of serine and glycine with tetrahydrofolate (THF) serving as the one-carbon carrier. This reaction serves as the major source of one-carbon groups required for the biosynthesis of purines, thymidylate, methionine, and other important biomolecules.</text>
</comment>
<sequence>MLVASSSVAPPSVLACAGSSLANLTMEGYPGRRYHAGAEVADEVERLALDRARALFGARAANVQPHSGSSANLAVLTGLLEPGDTILGLGLDCGGHLSHGSAASVTGRYFRSVHYRTGADDLLDYEQIAGLAGEHRPKVIIAGASAYPRQIDFARFREIADTVGAYLIADISHIAGLVAAGLHPSPVDHAHLTTTSTYKQLYGPRGGLILLGRDADAPGPDGRLPLRKLADRAVFPLVQGTPDLGNVAAKARALHAAAQPAFRALMARVLDTATAIAEQLDRRGLCVITGGTDTHMVLADLRPEHVSGADAEEALEACGILVNRNRVPGDDTPPRVTGGIRIGTNTLAARGVSPETAAQCAELVADVVEELRTAGAVHPSTIAKIRAEVRRICAEHPVPGYAKPRIP</sequence>
<dbReference type="GO" id="GO:0004372">
    <property type="term" value="F:glycine hydroxymethyltransferase activity"/>
    <property type="evidence" value="ECO:0007669"/>
    <property type="project" value="UniProtKB-EC"/>
</dbReference>
<protein>
    <recommendedName>
        <fullName evidence="4">Probable serine hydroxymethyltransferase</fullName>
        <shortName evidence="4">SHMT</shortName>
        <shortName evidence="4">Serine methylase</shortName>
        <ecNumber evidence="4">2.1.2.1</ecNumber>
    </recommendedName>
</protein>
<comment type="pathway">
    <text evidence="4">One-carbon metabolism; tetrahydrofolate interconversion.</text>
</comment>
<dbReference type="GO" id="GO:0008168">
    <property type="term" value="F:methyltransferase activity"/>
    <property type="evidence" value="ECO:0007669"/>
    <property type="project" value="UniProtKB-KW"/>
</dbReference>
<keyword evidence="4" id="KW-0963">Cytoplasm</keyword>
<organism evidence="7">
    <name type="scientific">Streptomyces sp. Sp080513GE-23</name>
    <dbReference type="NCBI Taxonomy" id="630397"/>
    <lineage>
        <taxon>Bacteria</taxon>
        <taxon>Bacillati</taxon>
        <taxon>Actinomycetota</taxon>
        <taxon>Actinomycetes</taxon>
        <taxon>Kitasatosporales</taxon>
        <taxon>Streptomycetaceae</taxon>
        <taxon>Streptomyces</taxon>
    </lineage>
</organism>
<evidence type="ECO:0000256" key="4">
    <source>
        <dbReference type="HAMAP-Rule" id="MF_00051"/>
    </source>
</evidence>
<dbReference type="EC" id="2.1.2.1" evidence="4"/>
<evidence type="ECO:0000256" key="2">
    <source>
        <dbReference type="ARBA" id="ARBA00006376"/>
    </source>
</evidence>
<comment type="cofactor">
    <cofactor evidence="1 4 5">
        <name>pyridoxal 5'-phosphate</name>
        <dbReference type="ChEBI" id="CHEBI:597326"/>
    </cofactor>
</comment>
<dbReference type="HAMAP" id="MF_00051">
    <property type="entry name" value="SHMT"/>
    <property type="match status" value="1"/>
</dbReference>
<comment type="catalytic activity">
    <reaction evidence="4">
        <text>(6R)-5,10-methylene-5,6,7,8-tetrahydrofolate + glycine + H2O = (6S)-5,6,7,8-tetrahydrofolate + L-serine</text>
        <dbReference type="Rhea" id="RHEA:15481"/>
        <dbReference type="ChEBI" id="CHEBI:15377"/>
        <dbReference type="ChEBI" id="CHEBI:15636"/>
        <dbReference type="ChEBI" id="CHEBI:33384"/>
        <dbReference type="ChEBI" id="CHEBI:57305"/>
        <dbReference type="ChEBI" id="CHEBI:57453"/>
        <dbReference type="EC" id="2.1.2.1"/>
    </reaction>
</comment>
<dbReference type="CDD" id="cd00378">
    <property type="entry name" value="SHMT"/>
    <property type="match status" value="1"/>
</dbReference>
<proteinExistence type="inferred from homology"/>
<dbReference type="InterPro" id="IPR015422">
    <property type="entry name" value="PyrdxlP-dep_Trfase_small"/>
</dbReference>
<dbReference type="PANTHER" id="PTHR11680:SF35">
    <property type="entry name" value="SERINE HYDROXYMETHYLTRANSFERASE 1"/>
    <property type="match status" value="1"/>
</dbReference>
<feature type="binding site" evidence="4">
    <location>
        <position position="91"/>
    </location>
    <ligand>
        <name>(6S)-5,6,7,8-tetrahydrofolate</name>
        <dbReference type="ChEBI" id="CHEBI:57453"/>
    </ligand>
</feature>
<dbReference type="GO" id="GO:0019264">
    <property type="term" value="P:glycine biosynthetic process from serine"/>
    <property type="evidence" value="ECO:0007669"/>
    <property type="project" value="InterPro"/>
</dbReference>
<dbReference type="PANTHER" id="PTHR11680">
    <property type="entry name" value="SERINE HYDROXYMETHYLTRANSFERASE"/>
    <property type="match status" value="1"/>
</dbReference>
<dbReference type="AlphaFoldDB" id="A0A077JCX7"/>
<evidence type="ECO:0000313" key="7">
    <source>
        <dbReference type="EMBL" id="BAP16692.1"/>
    </source>
</evidence>
<dbReference type="GO" id="GO:0032259">
    <property type="term" value="P:methylation"/>
    <property type="evidence" value="ECO:0007669"/>
    <property type="project" value="UniProtKB-KW"/>
</dbReference>
<dbReference type="InterPro" id="IPR015424">
    <property type="entry name" value="PyrdxlP-dep_Trfase"/>
</dbReference>
<keyword evidence="3 4" id="KW-0663">Pyridoxal phosphate</keyword>
<comment type="subunit">
    <text evidence="4">Homodimer.</text>
</comment>
<reference evidence="7" key="1">
    <citation type="submission" date="2014-01" db="EMBL/GenBank/DDBJ databases">
        <title>Biosynthesis of the 4-methylxoazoline-containing nonribosomal peptides, JBIR-34 and 35, in Streptomyces sp. Sp080513GE-23.</title>
        <authorList>
            <person name="Katsuyama Y."/>
            <person name="Muliandi A."/>
            <person name="Sone K."/>
            <person name="Izumikawa I."/>
            <person name="Moriya T."/>
            <person name="Hashimoto J."/>
            <person name="Kozone I."/>
            <person name="Takagi M."/>
            <person name="Shin-ya K."/>
            <person name="Ohnishi Y."/>
        </authorList>
    </citation>
    <scope>NUCLEOTIDE SEQUENCE</scope>
    <source>
        <strain evidence="7">Sp080513GE-23</strain>
    </source>
</reference>
<name>A0A077JCX7_9ACTN</name>
<dbReference type="InterPro" id="IPR039429">
    <property type="entry name" value="SHMT-like_dom"/>
</dbReference>
<dbReference type="InterPro" id="IPR001085">
    <property type="entry name" value="Ser_HO-MeTrfase"/>
</dbReference>
<comment type="subcellular location">
    <subcellularLocation>
        <location evidence="4">Cytoplasm</location>
    </subcellularLocation>
</comment>
<dbReference type="UniPathway" id="UPA00193"/>
<feature type="modified residue" description="N6-(pyridoxal phosphate)lysine" evidence="4 5">
    <location>
        <position position="199"/>
    </location>
</feature>
<evidence type="ECO:0000256" key="5">
    <source>
        <dbReference type="PIRSR" id="PIRSR000412-50"/>
    </source>
</evidence>
<evidence type="ECO:0000256" key="3">
    <source>
        <dbReference type="ARBA" id="ARBA00022898"/>
    </source>
</evidence>
<keyword evidence="4 7" id="KW-0808">Transferase</keyword>
<dbReference type="GO" id="GO:0035999">
    <property type="term" value="P:tetrahydrofolate interconversion"/>
    <property type="evidence" value="ECO:0007669"/>
    <property type="project" value="UniProtKB-UniRule"/>
</dbReference>
<dbReference type="GO" id="GO:0030170">
    <property type="term" value="F:pyridoxal phosphate binding"/>
    <property type="evidence" value="ECO:0007669"/>
    <property type="project" value="UniProtKB-UniRule"/>
</dbReference>
<dbReference type="Gene3D" id="3.40.640.10">
    <property type="entry name" value="Type I PLP-dependent aspartate aminotransferase-like (Major domain)"/>
    <property type="match status" value="1"/>
</dbReference>
<keyword evidence="4" id="KW-0554">One-carbon metabolism</keyword>
<gene>
    <name evidence="7" type="primary">fmoH</name>
    <name evidence="4" type="synonym">glyA</name>
</gene>
<dbReference type="EMBL" id="AB902962">
    <property type="protein sequence ID" value="BAP16692.1"/>
    <property type="molecule type" value="Genomic_DNA"/>
</dbReference>
<keyword evidence="7" id="KW-0489">Methyltransferase</keyword>
<dbReference type="SUPFAM" id="SSF53383">
    <property type="entry name" value="PLP-dependent transferases"/>
    <property type="match status" value="1"/>
</dbReference>
<comment type="similarity">
    <text evidence="2 4">Belongs to the SHMT family.</text>
</comment>
<evidence type="ECO:0000256" key="1">
    <source>
        <dbReference type="ARBA" id="ARBA00001933"/>
    </source>
</evidence>
<feature type="domain" description="Serine hydroxymethyltransferase-like" evidence="6">
    <location>
        <begin position="2"/>
        <end position="362"/>
    </location>
</feature>
<evidence type="ECO:0000259" key="6">
    <source>
        <dbReference type="Pfam" id="PF00464"/>
    </source>
</evidence>
<comment type="caution">
    <text evidence="4">Lacks conserved residue(s) required for the propagation of feature annotation.</text>
</comment>
<dbReference type="InterPro" id="IPR049943">
    <property type="entry name" value="Ser_HO-MeTrfase-like"/>
</dbReference>
<dbReference type="GO" id="GO:0005829">
    <property type="term" value="C:cytosol"/>
    <property type="evidence" value="ECO:0007669"/>
    <property type="project" value="TreeGrafter"/>
</dbReference>
<dbReference type="InterPro" id="IPR015421">
    <property type="entry name" value="PyrdxlP-dep_Trfase_major"/>
</dbReference>
<dbReference type="NCBIfam" id="NF000586">
    <property type="entry name" value="PRK00011.1"/>
    <property type="match status" value="1"/>
</dbReference>